<dbReference type="Pfam" id="PF21073">
    <property type="entry name" value="GDH_HM1"/>
    <property type="match status" value="1"/>
</dbReference>
<comment type="caution">
    <text evidence="7">The sequence shown here is derived from an EMBL/GenBank/DDBJ whole genome shotgun (WGS) entry which is preliminary data.</text>
</comment>
<protein>
    <submittedName>
        <fullName evidence="7">Uncharacterized protein</fullName>
    </submittedName>
</protein>
<dbReference type="OrthoDB" id="9758052at2"/>
<dbReference type="InterPro" id="IPR028971">
    <property type="entry name" value="NAD-GDH_cat"/>
</dbReference>
<dbReference type="InterPro" id="IPR007780">
    <property type="entry name" value="NAD_Glu_DH_bac"/>
</dbReference>
<dbReference type="RefSeq" id="WP_080523879.1">
    <property type="nucleotide sequence ID" value="NZ_LPUF01000003.1"/>
</dbReference>
<feature type="domain" description="NAD-glutamate dehydrogenase catalytic" evidence="2">
    <location>
        <begin position="722"/>
        <end position="1211"/>
    </location>
</feature>
<evidence type="ECO:0000259" key="5">
    <source>
        <dbReference type="Pfam" id="PF21076"/>
    </source>
</evidence>
<dbReference type="EMBL" id="LPUF01000003">
    <property type="protein sequence ID" value="OQK15643.1"/>
    <property type="molecule type" value="Genomic_DNA"/>
</dbReference>
<dbReference type="Pfam" id="PF21074">
    <property type="entry name" value="GDH_C"/>
    <property type="match status" value="1"/>
</dbReference>
<dbReference type="PANTHER" id="PTHR43403:SF1">
    <property type="entry name" value="NAD-SPECIFIC GLUTAMATE DEHYDROGENASE"/>
    <property type="match status" value="1"/>
</dbReference>
<evidence type="ECO:0000259" key="2">
    <source>
        <dbReference type="Pfam" id="PF05088"/>
    </source>
</evidence>
<organism evidence="7 8">
    <name type="scientific">Methyloprofundus sedimenti</name>
    <dbReference type="NCBI Taxonomy" id="1420851"/>
    <lineage>
        <taxon>Bacteria</taxon>
        <taxon>Pseudomonadati</taxon>
        <taxon>Pseudomonadota</taxon>
        <taxon>Gammaproteobacteria</taxon>
        <taxon>Methylococcales</taxon>
        <taxon>Methylococcaceae</taxon>
        <taxon>Methyloprofundus</taxon>
    </lineage>
</organism>
<name>A0A1V8M2J1_9GAMM</name>
<dbReference type="Pfam" id="PF21075">
    <property type="entry name" value="GDH_ACT1"/>
    <property type="match status" value="1"/>
</dbReference>
<dbReference type="GO" id="GO:0006538">
    <property type="term" value="P:L-glutamate catabolic process"/>
    <property type="evidence" value="ECO:0007669"/>
    <property type="project" value="InterPro"/>
</dbReference>
<dbReference type="Pfam" id="PF21079">
    <property type="entry name" value="GDH_HM2"/>
    <property type="match status" value="1"/>
</dbReference>
<dbReference type="Pfam" id="PF05088">
    <property type="entry name" value="Bac_GDH_CD"/>
    <property type="match status" value="1"/>
</dbReference>
<dbReference type="Pfam" id="PF21078">
    <property type="entry name" value="GDH_HM3"/>
    <property type="match status" value="1"/>
</dbReference>
<dbReference type="Proteomes" id="UP000191980">
    <property type="component" value="Unassembled WGS sequence"/>
</dbReference>
<dbReference type="Pfam" id="PF21077">
    <property type="entry name" value="GDH_ACT3"/>
    <property type="match status" value="1"/>
</dbReference>
<dbReference type="InterPro" id="IPR048381">
    <property type="entry name" value="GDH_C"/>
</dbReference>
<dbReference type="InterPro" id="IPR024727">
    <property type="entry name" value="NAD_Glu_DH_N_ACT1"/>
</dbReference>
<dbReference type="SUPFAM" id="SSF51735">
    <property type="entry name" value="NAD(P)-binding Rossmann-fold domains"/>
    <property type="match status" value="1"/>
</dbReference>
<dbReference type="InterPro" id="IPR049058">
    <property type="entry name" value="NAD_Glu_DH_HM2"/>
</dbReference>
<keyword evidence="8" id="KW-1185">Reference proteome</keyword>
<dbReference type="SUPFAM" id="SSF53223">
    <property type="entry name" value="Aminoacid dehydrogenase-like, N-terminal domain"/>
    <property type="match status" value="1"/>
</dbReference>
<feature type="domain" description="NAD-glutamate dehydrogenase ACT2" evidence="5">
    <location>
        <begin position="399"/>
        <end position="488"/>
    </location>
</feature>
<dbReference type="PANTHER" id="PTHR43403">
    <property type="entry name" value="NAD-SPECIFIC GLUTAMATE DEHYDROGENASE"/>
    <property type="match status" value="1"/>
</dbReference>
<feature type="domain" description="NAD-glutamate dehydrogenase ACT3" evidence="6">
    <location>
        <begin position="549"/>
        <end position="624"/>
    </location>
</feature>
<dbReference type="InterPro" id="IPR049056">
    <property type="entry name" value="NAD_Glu_DH_HM3"/>
</dbReference>
<evidence type="ECO:0000313" key="8">
    <source>
        <dbReference type="Proteomes" id="UP000191980"/>
    </source>
</evidence>
<gene>
    <name evidence="7" type="ORF">AU255_15595</name>
</gene>
<keyword evidence="1" id="KW-0560">Oxidoreductase</keyword>
<dbReference type="Pfam" id="PF21076">
    <property type="entry name" value="GDH_ACT2"/>
    <property type="match status" value="1"/>
</dbReference>
<dbReference type="InterPro" id="IPR049064">
    <property type="entry name" value="NAD_Glu_DH_ACT3"/>
</dbReference>
<feature type="domain" description="NAD-glutamate dehydrogenase N-terminal ACT1" evidence="4">
    <location>
        <begin position="32"/>
        <end position="173"/>
    </location>
</feature>
<dbReference type="Gene3D" id="3.40.50.720">
    <property type="entry name" value="NAD(P)-binding Rossmann-like Domain"/>
    <property type="match status" value="1"/>
</dbReference>
<dbReference type="InterPro" id="IPR049062">
    <property type="entry name" value="NAD_Glu_DH_ACT2"/>
</dbReference>
<evidence type="ECO:0000259" key="4">
    <source>
        <dbReference type="Pfam" id="PF21075"/>
    </source>
</evidence>
<evidence type="ECO:0000259" key="3">
    <source>
        <dbReference type="Pfam" id="PF21074"/>
    </source>
</evidence>
<reference evidence="7 8" key="1">
    <citation type="submission" date="2015-12" db="EMBL/GenBank/DDBJ databases">
        <authorList>
            <person name="Shamseldin A."/>
            <person name="Moawad H."/>
            <person name="Abd El-Rahim W.M."/>
            <person name="Sadowsky M.J."/>
        </authorList>
    </citation>
    <scope>NUCLEOTIDE SEQUENCE [LARGE SCALE GENOMIC DNA]</scope>
    <source>
        <strain evidence="7 8">WF1</strain>
    </source>
</reference>
<dbReference type="InterPro" id="IPR049059">
    <property type="entry name" value="NAD_Glu_DH_HM1"/>
</dbReference>
<evidence type="ECO:0000313" key="7">
    <source>
        <dbReference type="EMBL" id="OQK15643.1"/>
    </source>
</evidence>
<dbReference type="InterPro" id="IPR036291">
    <property type="entry name" value="NAD(P)-bd_dom_sf"/>
</dbReference>
<accession>A0A1V8M2J1</accession>
<dbReference type="InterPro" id="IPR046346">
    <property type="entry name" value="Aminoacid_DH-like_N_sf"/>
</dbReference>
<dbReference type="GO" id="GO:0004069">
    <property type="term" value="F:L-aspartate:2-oxoglutarate aminotransferase activity"/>
    <property type="evidence" value="ECO:0007669"/>
    <property type="project" value="InterPro"/>
</dbReference>
<sequence>MEYKNITNMLDILSQYIRNEIKDESVEQLILFAQHYFSFCAFEEIANTSVEDLYGAVLSHWNMFLNLPADKEKIHIYNPSVEEHGWQSSHTVIEVVLADRAFILQSVTMEINRYGFVNQLVLHPVYWVRRDVVGKLLEISKTEKPGTTQESVLHIEINRQSDIELIRQLKKSLQQVLSDVCAATDDWPACLARMEAVISALTEQHKPDLQEPIEFLQWLKNDHFVFLGHREYLIIEQADKYGFRVVDNTGLGILRDSVAKIPDANFLPISDDAYQLLNNDKPLMITKATSKATVHRPVFMDYIGIKQYDAAGQVVGEIRFLGLFASSAYSCELNSIPLVRSKIKTILQQSDFVNSSHTERSLLFVINSLPRDELFQAKLKDLSACVTGVLQLQERQRIRVFVRHEVYSHFVSILVFVPRERYNTGSRIKIQEILIDVFQGSDLDFSVKLSESILARIHFIIHSKVTCCIDYDVKEIEQRIIAVLSDWQDELQAELNFQYGEAEANTYLQAYKNSFSAAYREAVSARTALLDLKRFEQLEKNNLSALGFLYSPLTATGQKQLYFKLYCFGKVASLSRSLPMLENMGVTVCSENPYQIKKFSQDKSFWIHDFGLAYDQVAQLDIEALKPRFQEAFEQCWMGRVENDGFNALVINAGLSWQDINILRTLYFYLRQIGIAFSQSYVVKTLVRNANVVTLLVKLFYQRFNTETVLPEEATVQIEEILYLIEQVKSLDEDRILRRYLNLILAAERTNYFIQPVDEQNIPYLSIKFNSAKVDEIPSPVPYYEIFVYSPRMEGIHLRGGPVARGGLRWSDRREDFRTEVLGLMKAQMTKNSVIVPTGAKGGFVVKTVASKEEMAAEGIACYRLLIKGLLDITDNYAVNEVIKPERVNCYDGDDPYLVVAADKGTASFSDYANALSQNYHYWLGDAFASGGSAGYDHKEMGITARGAWVSVQHHFESLGIDIQKNAFTVTGIGDMSGDVFGNGLLLSNKIKLIAAFNHETIFLDPNPNTESSFNERQRLFKLTHSSWTDYDPGLISKGGGVYSRHDKVVVLSNEIKESLAINDSQLSPNELIKAILSAPVDLLWNGGIGTYIKATAELNSEVGDRTNDALRINAGQLRCKVVGEGGNLGFTQRGRIEYALDNGCINTDSIDNSAGVDCSDHEVNIKILLNSVLLQGDITAKQRDKLLESMTDQVADLVLNNNHQQNHAIGMIQNESIIELQGLKQLINTLEIKAHLDCAQEKLPNDKALQARKISGKGMTRPEISVLLAYTKQLFKTELLSESKYINLDLSTHILSDYFPTQLQTAYADQIQEHRLGKEIVANQLINSLVNRLGIVFPHRFMQELNCTVAELVNTYNLVCRVFEIDAIWKMQNDLDGAISGDVLEDIKSRIRKWVERAMYWFVRNEPQAEVAEHYVASIEELAEGLTGLVTEGEQKKMDQSVDQLIKAGVSAPLALKIAQSDALFACLNAIKVHKKSKYSLAEVTKGLFYQANALNLDWLYRQILLLPKETNWEALSRRAMIDEYNQISCVLLHSVLEEEEHTITSKLEAWQSKNATAFERYMALVHSAEADDSVHLEKIVVILGTSWNLTVYAS</sequence>
<evidence type="ECO:0000256" key="1">
    <source>
        <dbReference type="ARBA" id="ARBA00023002"/>
    </source>
</evidence>
<evidence type="ECO:0000259" key="6">
    <source>
        <dbReference type="Pfam" id="PF21077"/>
    </source>
</evidence>
<dbReference type="PIRSF" id="PIRSF036761">
    <property type="entry name" value="GDH_Mll4104"/>
    <property type="match status" value="1"/>
</dbReference>
<feature type="domain" description="NAD-specific glutamate dehydrogenase C-terminal" evidence="3">
    <location>
        <begin position="1257"/>
        <end position="1585"/>
    </location>
</feature>
<dbReference type="GO" id="GO:0004352">
    <property type="term" value="F:glutamate dehydrogenase (NAD+) activity"/>
    <property type="evidence" value="ECO:0007669"/>
    <property type="project" value="InterPro"/>
</dbReference>
<dbReference type="STRING" id="1420851.AU255_15595"/>
<proteinExistence type="predicted"/>